<evidence type="ECO:0000256" key="15">
    <source>
        <dbReference type="ARBA" id="ARBA00023170"/>
    </source>
</evidence>
<dbReference type="InterPro" id="IPR050697">
    <property type="entry name" value="Adenylyl/Guanylyl_Cyclase_3/4"/>
</dbReference>
<keyword evidence="8" id="KW-0479">Metal-binding</keyword>
<evidence type="ECO:0000256" key="7">
    <source>
        <dbReference type="ARBA" id="ARBA00022692"/>
    </source>
</evidence>
<keyword evidence="13" id="KW-0115">cAMP biosynthesis</keyword>
<sequence>MASVDSALGTARDVLQSEMQSRRVHGVLGVVTEVMLDVGSVVFIDPLQLEPRLNGFRRHVIHLSPTLEQQFFVLAEYLGNTSVRSAHAVIRGEEAAAVADVLRRSLVTFGGSLRSPTLLAGGDALAGHLPAEGDVFVAGLAAGDVAAIAKHVASHGRVRVFVAFSEFALLHADFVAAFAGGAGADRVVFATSLPHWNETNSTSKTAQDFIRSVPNATQRTPLSLRAFATARLLQTVLSRMDKVNADLLAHFFYMNIAVTVDDMLYGSFANDTVCDAAGGAGCGKNYGATFISVWSLARALDPAVPVLFPAVTPSMQYAEPGSWLTMAQLIGIIVGVVLLLTIVVAVVVVVLHFCRNSRDNANAPKEPTDPVTLVFTDIESSTALWSACSELMPDAVATHHRLIRVLIAKYGCYEVKTVGDSFMIACKSVFAAVQLVRELQQVFLRHEWETSALDAAYRKFEEGRAEETEGYVPPTARLDAAVYRQYWGGLRVRAGVHTGLCDIRRDEVTKGYDYYGDTANMAARTESVGNGGQVLLTRA</sequence>
<dbReference type="GO" id="GO:0016020">
    <property type="term" value="C:membrane"/>
    <property type="evidence" value="ECO:0007669"/>
    <property type="project" value="UniProtKB-SubCell"/>
</dbReference>
<dbReference type="GO" id="GO:0035556">
    <property type="term" value="P:intracellular signal transduction"/>
    <property type="evidence" value="ECO:0007669"/>
    <property type="project" value="InterPro"/>
</dbReference>
<evidence type="ECO:0000256" key="2">
    <source>
        <dbReference type="ARBA" id="ARBA00001946"/>
    </source>
</evidence>
<keyword evidence="12 20" id="KW-1133">Transmembrane helix</keyword>
<evidence type="ECO:0000256" key="3">
    <source>
        <dbReference type="ARBA" id="ARBA00002708"/>
    </source>
</evidence>
<reference evidence="22 23" key="1">
    <citation type="journal article" date="2018" name="BMC Genomics">
        <title>Genomic comparison of Trypanosoma conorhini and Trypanosoma rangeli to Trypanosoma cruzi strains of high and low virulence.</title>
        <authorList>
            <person name="Bradwell K.R."/>
            <person name="Koparde V.N."/>
            <person name="Matveyev A.V."/>
            <person name="Serrano M.G."/>
            <person name="Alves J.M."/>
            <person name="Parikh H."/>
            <person name="Huang B."/>
            <person name="Lee V."/>
            <person name="Espinosa-Alvarez O."/>
            <person name="Ortiz P.A."/>
            <person name="Costa-Martins A.G."/>
            <person name="Teixeira M.M."/>
            <person name="Buck G.A."/>
        </authorList>
    </citation>
    <scope>NUCLEOTIDE SEQUENCE [LARGE SCALE GENOMIC DNA]</scope>
    <source>
        <strain evidence="22 23">AM80</strain>
    </source>
</reference>
<dbReference type="EMBL" id="MKGL01000428">
    <property type="protein sequence ID" value="RNE98877.1"/>
    <property type="molecule type" value="Genomic_DNA"/>
</dbReference>
<comment type="similarity">
    <text evidence="5">Belongs to the adenylyl cyclase class-3 family.</text>
</comment>
<evidence type="ECO:0000256" key="13">
    <source>
        <dbReference type="ARBA" id="ARBA00022998"/>
    </source>
</evidence>
<gene>
    <name evidence="22" type="ORF">TraAM80_08587</name>
</gene>
<name>A0A3R7LK80_TRYRA</name>
<keyword evidence="15" id="KW-0675">Receptor</keyword>
<dbReference type="RefSeq" id="XP_029234878.1">
    <property type="nucleotide sequence ID" value="XM_029385330.1"/>
</dbReference>
<evidence type="ECO:0000256" key="12">
    <source>
        <dbReference type="ARBA" id="ARBA00022989"/>
    </source>
</evidence>
<dbReference type="Proteomes" id="UP000283634">
    <property type="component" value="Unassembled WGS sequence"/>
</dbReference>
<dbReference type="Pfam" id="PF25493">
    <property type="entry name" value="Peripla_BP_A-cyclase"/>
    <property type="match status" value="1"/>
</dbReference>
<dbReference type="OrthoDB" id="245836at2759"/>
<evidence type="ECO:0000313" key="22">
    <source>
        <dbReference type="EMBL" id="RNE98877.1"/>
    </source>
</evidence>
<keyword evidence="10" id="KW-0067">ATP-binding</keyword>
<keyword evidence="16" id="KW-0325">Glycoprotein</keyword>
<accession>A0A3R7LK80</accession>
<keyword evidence="17" id="KW-0456">Lyase</keyword>
<dbReference type="Gene3D" id="3.30.70.1230">
    <property type="entry name" value="Nucleotide cyclase"/>
    <property type="match status" value="1"/>
</dbReference>
<dbReference type="EC" id="4.6.1.1" evidence="6"/>
<dbReference type="InterPro" id="IPR001054">
    <property type="entry name" value="A/G_cyclase"/>
</dbReference>
<proteinExistence type="inferred from homology"/>
<evidence type="ECO:0000256" key="14">
    <source>
        <dbReference type="ARBA" id="ARBA00023136"/>
    </source>
</evidence>
<dbReference type="InterPro" id="IPR057398">
    <property type="entry name" value="GRESAG4.1/3_peripasmic_2"/>
</dbReference>
<organism evidence="22 23">
    <name type="scientific">Trypanosoma rangeli</name>
    <dbReference type="NCBI Taxonomy" id="5698"/>
    <lineage>
        <taxon>Eukaryota</taxon>
        <taxon>Discoba</taxon>
        <taxon>Euglenozoa</taxon>
        <taxon>Kinetoplastea</taxon>
        <taxon>Metakinetoplastina</taxon>
        <taxon>Trypanosomatida</taxon>
        <taxon>Trypanosomatidae</taxon>
        <taxon>Trypanosoma</taxon>
        <taxon>Herpetosoma</taxon>
    </lineage>
</organism>
<comment type="cofactor">
    <cofactor evidence="2">
        <name>Mg(2+)</name>
        <dbReference type="ChEBI" id="CHEBI:18420"/>
    </cofactor>
</comment>
<evidence type="ECO:0000256" key="11">
    <source>
        <dbReference type="ARBA" id="ARBA00022842"/>
    </source>
</evidence>
<evidence type="ECO:0000256" key="19">
    <source>
        <dbReference type="ARBA" id="ARBA00032637"/>
    </source>
</evidence>
<evidence type="ECO:0000313" key="23">
    <source>
        <dbReference type="Proteomes" id="UP000283634"/>
    </source>
</evidence>
<dbReference type="GO" id="GO:0005524">
    <property type="term" value="F:ATP binding"/>
    <property type="evidence" value="ECO:0007669"/>
    <property type="project" value="UniProtKB-KW"/>
</dbReference>
<dbReference type="GO" id="GO:0046872">
    <property type="term" value="F:metal ion binding"/>
    <property type="evidence" value="ECO:0007669"/>
    <property type="project" value="UniProtKB-KW"/>
</dbReference>
<dbReference type="PROSITE" id="PS50125">
    <property type="entry name" value="GUANYLATE_CYCLASE_2"/>
    <property type="match status" value="1"/>
</dbReference>
<dbReference type="GO" id="GO:0004016">
    <property type="term" value="F:adenylate cyclase activity"/>
    <property type="evidence" value="ECO:0007669"/>
    <property type="project" value="UniProtKB-EC"/>
</dbReference>
<comment type="catalytic activity">
    <reaction evidence="1">
        <text>ATP = 3',5'-cyclic AMP + diphosphate</text>
        <dbReference type="Rhea" id="RHEA:15389"/>
        <dbReference type="ChEBI" id="CHEBI:30616"/>
        <dbReference type="ChEBI" id="CHEBI:33019"/>
        <dbReference type="ChEBI" id="CHEBI:58165"/>
        <dbReference type="EC" id="4.6.1.1"/>
    </reaction>
</comment>
<keyword evidence="9" id="KW-0547">Nucleotide-binding</keyword>
<evidence type="ECO:0000256" key="6">
    <source>
        <dbReference type="ARBA" id="ARBA00012201"/>
    </source>
</evidence>
<feature type="domain" description="Guanylate cyclase" evidence="21">
    <location>
        <begin position="372"/>
        <end position="526"/>
    </location>
</feature>
<evidence type="ECO:0000256" key="9">
    <source>
        <dbReference type="ARBA" id="ARBA00022741"/>
    </source>
</evidence>
<keyword evidence="7 20" id="KW-0812">Transmembrane</keyword>
<dbReference type="InterPro" id="IPR029787">
    <property type="entry name" value="Nucleotide_cyclase"/>
</dbReference>
<dbReference type="FunFam" id="3.30.70.1230:FF:000022">
    <property type="entry name" value="Receptor-type adenylate cyclase GRESAG 4, putative"/>
    <property type="match status" value="1"/>
</dbReference>
<comment type="subcellular location">
    <subcellularLocation>
        <location evidence="4">Membrane</location>
        <topology evidence="4">Multi-pass membrane protein</topology>
    </subcellularLocation>
</comment>
<comment type="function">
    <text evidence="3">Could act as a receptor for an unknown ligand.</text>
</comment>
<dbReference type="OMA" id="HWNETNS"/>
<evidence type="ECO:0000256" key="20">
    <source>
        <dbReference type="SAM" id="Phobius"/>
    </source>
</evidence>
<protein>
    <recommendedName>
        <fullName evidence="6">adenylate cyclase</fullName>
        <ecNumber evidence="6">4.6.1.1</ecNumber>
    </recommendedName>
    <alternativeName>
        <fullName evidence="18">ATP pyrophosphate-lyase</fullName>
    </alternativeName>
    <alternativeName>
        <fullName evidence="19">Adenylyl cyclase</fullName>
    </alternativeName>
</protein>
<evidence type="ECO:0000256" key="1">
    <source>
        <dbReference type="ARBA" id="ARBA00001593"/>
    </source>
</evidence>
<dbReference type="SUPFAM" id="SSF55073">
    <property type="entry name" value="Nucleotide cyclase"/>
    <property type="match status" value="1"/>
</dbReference>
<evidence type="ECO:0000256" key="17">
    <source>
        <dbReference type="ARBA" id="ARBA00023239"/>
    </source>
</evidence>
<evidence type="ECO:0000256" key="16">
    <source>
        <dbReference type="ARBA" id="ARBA00023180"/>
    </source>
</evidence>
<dbReference type="GO" id="GO:0006171">
    <property type="term" value="P:cAMP biosynthetic process"/>
    <property type="evidence" value="ECO:0007669"/>
    <property type="project" value="UniProtKB-KW"/>
</dbReference>
<evidence type="ECO:0000259" key="21">
    <source>
        <dbReference type="PROSITE" id="PS50125"/>
    </source>
</evidence>
<evidence type="ECO:0000256" key="18">
    <source>
        <dbReference type="ARBA" id="ARBA00032597"/>
    </source>
</evidence>
<evidence type="ECO:0000256" key="10">
    <source>
        <dbReference type="ARBA" id="ARBA00022840"/>
    </source>
</evidence>
<dbReference type="InterPro" id="IPR028082">
    <property type="entry name" value="Peripla_BP_I"/>
</dbReference>
<keyword evidence="11" id="KW-0460">Magnesium</keyword>
<evidence type="ECO:0000256" key="5">
    <source>
        <dbReference type="ARBA" id="ARBA00005381"/>
    </source>
</evidence>
<feature type="non-terminal residue" evidence="22">
    <location>
        <position position="539"/>
    </location>
</feature>
<keyword evidence="23" id="KW-1185">Reference proteome</keyword>
<dbReference type="VEuPathDB" id="TriTrypDB:TRSC58_07036"/>
<evidence type="ECO:0000256" key="8">
    <source>
        <dbReference type="ARBA" id="ARBA00022723"/>
    </source>
</evidence>
<dbReference type="Pfam" id="PF00211">
    <property type="entry name" value="Guanylate_cyc"/>
    <property type="match status" value="1"/>
</dbReference>
<feature type="transmembrane region" description="Helical" evidence="20">
    <location>
        <begin position="323"/>
        <end position="351"/>
    </location>
</feature>
<dbReference type="PANTHER" id="PTHR43081:SF1">
    <property type="entry name" value="ADENYLATE CYCLASE, TERMINAL-DIFFERENTIATION SPECIFIC"/>
    <property type="match status" value="1"/>
</dbReference>
<comment type="caution">
    <text evidence="22">The sequence shown here is derived from an EMBL/GenBank/DDBJ whole genome shotgun (WGS) entry which is preliminary data.</text>
</comment>
<keyword evidence="14 20" id="KW-0472">Membrane</keyword>
<dbReference type="AlphaFoldDB" id="A0A3R7LK80"/>
<dbReference type="SMART" id="SM00044">
    <property type="entry name" value="CYCc"/>
    <property type="match status" value="1"/>
</dbReference>
<dbReference type="GeneID" id="40332520"/>
<dbReference type="SUPFAM" id="SSF53822">
    <property type="entry name" value="Periplasmic binding protein-like I"/>
    <property type="match status" value="1"/>
</dbReference>
<dbReference type="PANTHER" id="PTHR43081">
    <property type="entry name" value="ADENYLATE CYCLASE, TERMINAL-DIFFERENTIATION SPECIFIC-RELATED"/>
    <property type="match status" value="1"/>
</dbReference>
<evidence type="ECO:0000256" key="4">
    <source>
        <dbReference type="ARBA" id="ARBA00004141"/>
    </source>
</evidence>